<evidence type="ECO:0000313" key="8">
    <source>
        <dbReference type="Proteomes" id="UP000001514"/>
    </source>
</evidence>
<dbReference type="eggNOG" id="KOG1698">
    <property type="taxonomic scope" value="Eukaryota"/>
</dbReference>
<comment type="similarity">
    <text evidence="2">Belongs to the 'GDSL' lipolytic enzyme family.</text>
</comment>
<dbReference type="Pfam" id="PF00657">
    <property type="entry name" value="Lipase_GDSL"/>
    <property type="match status" value="1"/>
</dbReference>
<keyword evidence="4" id="KW-0687">Ribonucleoprotein</keyword>
<sequence length="566" mass="62539">MRDHSVLAIALLLLNFLCQARAQLAPAIYVFGDSTVDAGNNNFLPTVVRANFPPYANLVGLPYAPAYLDPQAQGSSIVRGVNFATSGSGFYEKTAVPFNVPGLSGQIQWFSKYKSKLIGMVGQANASDIVSKALVAISTGSNDYINNYYLNPLTQKMFDPDTYRAMLIESFANFVKDLYGLGARRIAVVSLAPLGCVPSQVTLFSHGELQCVEDHNQDAVLFNAALQSTVNSIKDGFPGLRLAYIDIYTLFTNVLADPGKYGFQQTLTGCCGKGRLEVSILCNMHTPGTCTDASRTLLLNTGRSRGFMALLRRYGQLTAVLHQGSWRQCAGRSFHCDRVLRDDEAPDAGPGDGGEEQGKKREYFTTVSRRYKARMAVERLFKRAAAKEAENAASGDQEAKPDVTTISIDPAPHVKTKKLGKTAAFIMEILNKEAVAQAKQEREIPALKPGYVIRVKVEEPQNKRRIQEYKGIIIAMRNNGIHTTFRLRRQIGNTFVENVLPLYSPLIKEFEILDIKKVRRAKLYYLRRGEHKLKSLSMKKRKLLTAAATGKTITPEFKLPPPPASD</sequence>
<evidence type="ECO:0000256" key="3">
    <source>
        <dbReference type="ARBA" id="ARBA00022980"/>
    </source>
</evidence>
<dbReference type="CDD" id="cd01837">
    <property type="entry name" value="SGNH_plant_lipase_like"/>
    <property type="match status" value="1"/>
</dbReference>
<dbReference type="InterPro" id="IPR008991">
    <property type="entry name" value="Translation_prot_SH3-like_sf"/>
</dbReference>
<gene>
    <name evidence="7" type="ORF">SELMODRAFT_440075</name>
</gene>
<keyword evidence="8" id="KW-1185">Reference proteome</keyword>
<organism evidence="8">
    <name type="scientific">Selaginella moellendorffii</name>
    <name type="common">Spikemoss</name>
    <dbReference type="NCBI Taxonomy" id="88036"/>
    <lineage>
        <taxon>Eukaryota</taxon>
        <taxon>Viridiplantae</taxon>
        <taxon>Streptophyta</taxon>
        <taxon>Embryophyta</taxon>
        <taxon>Tracheophyta</taxon>
        <taxon>Lycopodiopsida</taxon>
        <taxon>Selaginellales</taxon>
        <taxon>Selaginellaceae</taxon>
        <taxon>Selaginella</taxon>
    </lineage>
</organism>
<evidence type="ECO:0000256" key="1">
    <source>
        <dbReference type="ARBA" id="ARBA00005781"/>
    </source>
</evidence>
<dbReference type="HOGENOM" id="CLU_481825_0_0_1"/>
<dbReference type="GO" id="GO:0006412">
    <property type="term" value="P:translation"/>
    <property type="evidence" value="ECO:0007669"/>
    <property type="project" value="InterPro"/>
</dbReference>
<evidence type="ECO:0000313" key="7">
    <source>
        <dbReference type="EMBL" id="EFJ31236.1"/>
    </source>
</evidence>
<feature type="signal peptide" evidence="6">
    <location>
        <begin position="1"/>
        <end position="22"/>
    </location>
</feature>
<dbReference type="GO" id="GO:1990904">
    <property type="term" value="C:ribonucleoprotein complex"/>
    <property type="evidence" value="ECO:0007669"/>
    <property type="project" value="UniProtKB-KW"/>
</dbReference>
<feature type="chain" id="PRO_5003121632" evidence="6">
    <location>
        <begin position="23"/>
        <end position="566"/>
    </location>
</feature>
<dbReference type="PRINTS" id="PR00061">
    <property type="entry name" value="RIBOSOMALL19"/>
</dbReference>
<comment type="similarity">
    <text evidence="1">Belongs to the bacterial ribosomal protein bL19 family.</text>
</comment>
<evidence type="ECO:0000256" key="6">
    <source>
        <dbReference type="SAM" id="SignalP"/>
    </source>
</evidence>
<dbReference type="InterPro" id="IPR001087">
    <property type="entry name" value="GDSL"/>
</dbReference>
<dbReference type="GO" id="GO:0016788">
    <property type="term" value="F:hydrolase activity, acting on ester bonds"/>
    <property type="evidence" value="ECO:0007669"/>
    <property type="project" value="InterPro"/>
</dbReference>
<dbReference type="PANTHER" id="PTHR45642">
    <property type="entry name" value="GDSL ESTERASE/LIPASE EXL3"/>
    <property type="match status" value="1"/>
</dbReference>
<dbReference type="Gene3D" id="2.30.30.790">
    <property type="match status" value="1"/>
</dbReference>
<evidence type="ECO:0000256" key="2">
    <source>
        <dbReference type="ARBA" id="ARBA00008668"/>
    </source>
</evidence>
<evidence type="ECO:0000256" key="4">
    <source>
        <dbReference type="ARBA" id="ARBA00023274"/>
    </source>
</evidence>
<dbReference type="PANTHER" id="PTHR45642:SF95">
    <property type="entry name" value="GDSL-LIKE LIPASE_ACYLHYDROLASE FAMILY PROTEIN, EXPRESSED"/>
    <property type="match status" value="1"/>
</dbReference>
<feature type="region of interest" description="Disordered" evidence="5">
    <location>
        <begin position="341"/>
        <end position="360"/>
    </location>
</feature>
<accession>D8R9X9</accession>
<dbReference type="Pfam" id="PF01245">
    <property type="entry name" value="Ribosomal_L19"/>
    <property type="match status" value="1"/>
</dbReference>
<dbReference type="InterPro" id="IPR036514">
    <property type="entry name" value="SGNH_hydro_sf"/>
</dbReference>
<dbReference type="InParanoid" id="D8R9X9"/>
<dbReference type="STRING" id="88036.D8R9X9"/>
<dbReference type="AlphaFoldDB" id="D8R9X9"/>
<dbReference type="InterPro" id="IPR038657">
    <property type="entry name" value="Ribosomal_bL19_sf"/>
</dbReference>
<dbReference type="Gramene" id="EFJ31236">
    <property type="protein sequence ID" value="EFJ31236"/>
    <property type="gene ID" value="SELMODRAFT_440075"/>
</dbReference>
<dbReference type="Gene3D" id="3.40.50.1110">
    <property type="entry name" value="SGNH hydrolase"/>
    <property type="match status" value="1"/>
</dbReference>
<dbReference type="KEGG" id="smo:SELMODRAFT_440075"/>
<dbReference type="InterPro" id="IPR050592">
    <property type="entry name" value="GDSL_lipolytic_enzyme"/>
</dbReference>
<protein>
    <submittedName>
        <fullName evidence="7">Uncharacterized protein</fullName>
    </submittedName>
</protein>
<dbReference type="InterPro" id="IPR001857">
    <property type="entry name" value="Ribosomal_bL19"/>
</dbReference>
<evidence type="ECO:0000256" key="5">
    <source>
        <dbReference type="SAM" id="MobiDB-lite"/>
    </source>
</evidence>
<dbReference type="SUPFAM" id="SSF50104">
    <property type="entry name" value="Translation proteins SH3-like domain"/>
    <property type="match status" value="1"/>
</dbReference>
<dbReference type="EMBL" id="GL377574">
    <property type="protein sequence ID" value="EFJ31236.1"/>
    <property type="molecule type" value="Genomic_DNA"/>
</dbReference>
<dbReference type="GO" id="GO:0003735">
    <property type="term" value="F:structural constituent of ribosome"/>
    <property type="evidence" value="ECO:0007669"/>
    <property type="project" value="InterPro"/>
</dbReference>
<keyword evidence="3" id="KW-0689">Ribosomal protein</keyword>
<dbReference type="Proteomes" id="UP000001514">
    <property type="component" value="Unassembled WGS sequence"/>
</dbReference>
<name>D8R9X9_SELML</name>
<dbReference type="GO" id="GO:0005840">
    <property type="term" value="C:ribosome"/>
    <property type="evidence" value="ECO:0007669"/>
    <property type="project" value="UniProtKB-KW"/>
</dbReference>
<dbReference type="FunCoup" id="D8R9X9">
    <property type="interactions" value="315"/>
</dbReference>
<dbReference type="InterPro" id="IPR035669">
    <property type="entry name" value="SGNH_plant_lipase-like"/>
</dbReference>
<proteinExistence type="inferred from homology"/>
<reference evidence="7 8" key="1">
    <citation type="journal article" date="2011" name="Science">
        <title>The Selaginella genome identifies genetic changes associated with the evolution of vascular plants.</title>
        <authorList>
            <person name="Banks J.A."/>
            <person name="Nishiyama T."/>
            <person name="Hasebe M."/>
            <person name="Bowman J.L."/>
            <person name="Gribskov M."/>
            <person name="dePamphilis C."/>
            <person name="Albert V.A."/>
            <person name="Aono N."/>
            <person name="Aoyama T."/>
            <person name="Ambrose B.A."/>
            <person name="Ashton N.W."/>
            <person name="Axtell M.J."/>
            <person name="Barker E."/>
            <person name="Barker M.S."/>
            <person name="Bennetzen J.L."/>
            <person name="Bonawitz N.D."/>
            <person name="Chapple C."/>
            <person name="Cheng C."/>
            <person name="Correa L.G."/>
            <person name="Dacre M."/>
            <person name="DeBarry J."/>
            <person name="Dreyer I."/>
            <person name="Elias M."/>
            <person name="Engstrom E.M."/>
            <person name="Estelle M."/>
            <person name="Feng L."/>
            <person name="Finet C."/>
            <person name="Floyd S.K."/>
            <person name="Frommer W.B."/>
            <person name="Fujita T."/>
            <person name="Gramzow L."/>
            <person name="Gutensohn M."/>
            <person name="Harholt J."/>
            <person name="Hattori M."/>
            <person name="Heyl A."/>
            <person name="Hirai T."/>
            <person name="Hiwatashi Y."/>
            <person name="Ishikawa M."/>
            <person name="Iwata M."/>
            <person name="Karol K.G."/>
            <person name="Koehler B."/>
            <person name="Kolukisaoglu U."/>
            <person name="Kubo M."/>
            <person name="Kurata T."/>
            <person name="Lalonde S."/>
            <person name="Li K."/>
            <person name="Li Y."/>
            <person name="Litt A."/>
            <person name="Lyons E."/>
            <person name="Manning G."/>
            <person name="Maruyama T."/>
            <person name="Michael T.P."/>
            <person name="Mikami K."/>
            <person name="Miyazaki S."/>
            <person name="Morinaga S."/>
            <person name="Murata T."/>
            <person name="Mueller-Roeber B."/>
            <person name="Nelson D.R."/>
            <person name="Obara M."/>
            <person name="Oguri Y."/>
            <person name="Olmstead R.G."/>
            <person name="Onodera N."/>
            <person name="Petersen B.L."/>
            <person name="Pils B."/>
            <person name="Prigge M."/>
            <person name="Rensing S.A."/>
            <person name="Riano-Pachon D.M."/>
            <person name="Roberts A.W."/>
            <person name="Sato Y."/>
            <person name="Scheller H.V."/>
            <person name="Schulz B."/>
            <person name="Schulz C."/>
            <person name="Shakirov E.V."/>
            <person name="Shibagaki N."/>
            <person name="Shinohara N."/>
            <person name="Shippen D.E."/>
            <person name="Soerensen I."/>
            <person name="Sotooka R."/>
            <person name="Sugimoto N."/>
            <person name="Sugita M."/>
            <person name="Sumikawa N."/>
            <person name="Tanurdzic M."/>
            <person name="Theissen G."/>
            <person name="Ulvskov P."/>
            <person name="Wakazuki S."/>
            <person name="Weng J.K."/>
            <person name="Willats W.W."/>
            <person name="Wipf D."/>
            <person name="Wolf P.G."/>
            <person name="Yang L."/>
            <person name="Zimmer A.D."/>
            <person name="Zhu Q."/>
            <person name="Mitros T."/>
            <person name="Hellsten U."/>
            <person name="Loque D."/>
            <person name="Otillar R."/>
            <person name="Salamov A."/>
            <person name="Schmutz J."/>
            <person name="Shapiro H."/>
            <person name="Lindquist E."/>
            <person name="Lucas S."/>
            <person name="Rokhsar D."/>
            <person name="Grigoriev I.V."/>
        </authorList>
    </citation>
    <scope>NUCLEOTIDE SEQUENCE [LARGE SCALE GENOMIC DNA]</scope>
</reference>
<keyword evidence="6" id="KW-0732">Signal</keyword>